<organism evidence="4 5">
    <name type="scientific">Nyssa sinensis</name>
    <dbReference type="NCBI Taxonomy" id="561372"/>
    <lineage>
        <taxon>Eukaryota</taxon>
        <taxon>Viridiplantae</taxon>
        <taxon>Streptophyta</taxon>
        <taxon>Embryophyta</taxon>
        <taxon>Tracheophyta</taxon>
        <taxon>Spermatophyta</taxon>
        <taxon>Magnoliopsida</taxon>
        <taxon>eudicotyledons</taxon>
        <taxon>Gunneridae</taxon>
        <taxon>Pentapetalae</taxon>
        <taxon>asterids</taxon>
        <taxon>Cornales</taxon>
        <taxon>Nyssaceae</taxon>
        <taxon>Nyssa</taxon>
    </lineage>
</organism>
<keyword evidence="2" id="KW-0175">Coiled coil</keyword>
<reference evidence="4 5" key="1">
    <citation type="submission" date="2019-09" db="EMBL/GenBank/DDBJ databases">
        <title>A chromosome-level genome assembly of the Chinese tupelo Nyssa sinensis.</title>
        <authorList>
            <person name="Yang X."/>
            <person name="Kang M."/>
            <person name="Yang Y."/>
            <person name="Xiong H."/>
            <person name="Wang M."/>
            <person name="Zhang Z."/>
            <person name="Wang Z."/>
            <person name="Wu H."/>
            <person name="Ma T."/>
            <person name="Liu J."/>
            <person name="Xi Z."/>
        </authorList>
    </citation>
    <scope>NUCLEOTIDE SEQUENCE [LARGE SCALE GENOMIC DNA]</scope>
    <source>
        <strain evidence="4">J267</strain>
        <tissue evidence="4">Leaf</tissue>
    </source>
</reference>
<dbReference type="Pfam" id="PF03107">
    <property type="entry name" value="C1_2"/>
    <property type="match status" value="2"/>
</dbReference>
<dbReference type="PANTHER" id="PTHR46288">
    <property type="entry name" value="PHORBOL-ESTER/DAG-TYPE DOMAIN-CONTAINING PROTEIN"/>
    <property type="match status" value="1"/>
</dbReference>
<evidence type="ECO:0000256" key="1">
    <source>
        <dbReference type="ARBA" id="ARBA00022737"/>
    </source>
</evidence>
<protein>
    <recommendedName>
        <fullName evidence="3">DC1 domain-containing protein</fullName>
    </recommendedName>
</protein>
<feature type="coiled-coil region" evidence="2">
    <location>
        <begin position="211"/>
        <end position="245"/>
    </location>
</feature>
<keyword evidence="1" id="KW-0677">Repeat</keyword>
<dbReference type="SUPFAM" id="SSF57889">
    <property type="entry name" value="Cysteine-rich domain"/>
    <property type="match status" value="2"/>
</dbReference>
<dbReference type="PANTHER" id="PTHR46288:SF27">
    <property type="entry name" value="CYSTEINE_HISTIDINE-RICH C1 DOMAIN FAMILY PROTEIN"/>
    <property type="match status" value="1"/>
</dbReference>
<keyword evidence="5" id="KW-1185">Reference proteome</keyword>
<dbReference type="InterPro" id="IPR004146">
    <property type="entry name" value="DC1"/>
</dbReference>
<evidence type="ECO:0000259" key="3">
    <source>
        <dbReference type="Pfam" id="PF03107"/>
    </source>
</evidence>
<dbReference type="EMBL" id="CM018050">
    <property type="protein sequence ID" value="KAA8517966.1"/>
    <property type="molecule type" value="Genomic_DNA"/>
</dbReference>
<sequence>MEIQACTHPHPLKTCEKKTGPCSGCERPLIGTVYGCTVTMDRTGSHHTACDDFFLHESCAKLPPEIHQHPFHPQHPLTLHSKPPPSFPFESREVWCDACWKKRLSFTYHCEQCAFNLDTECALLKPTLKFELHEHPFVIAKGLKSRPQLQNDSDKFTCDACEGPGKLGQGVYCCPEDDCDIIAHVYCAVSKISPTMFKEVIKEDDLLDSALAEVEKEITRLHAESEALRAKLEAMNVKLEGVEEERLQHLCLLRGGGILYDPATFFRPFSTSPPSYFVKQNKEEMKRS</sequence>
<accession>A0A5J4ZK74</accession>
<evidence type="ECO:0000313" key="4">
    <source>
        <dbReference type="EMBL" id="KAA8517966.1"/>
    </source>
</evidence>
<dbReference type="AlphaFoldDB" id="A0A5J4ZK74"/>
<evidence type="ECO:0000256" key="2">
    <source>
        <dbReference type="SAM" id="Coils"/>
    </source>
</evidence>
<name>A0A5J4ZK74_9ASTE</name>
<proteinExistence type="predicted"/>
<evidence type="ECO:0000313" key="5">
    <source>
        <dbReference type="Proteomes" id="UP000325577"/>
    </source>
</evidence>
<dbReference type="Proteomes" id="UP000325577">
    <property type="component" value="Linkage Group LG7"/>
</dbReference>
<gene>
    <name evidence="4" type="ORF">F0562_015440</name>
</gene>
<dbReference type="OrthoDB" id="938199at2759"/>
<feature type="domain" description="DC1" evidence="3">
    <location>
        <begin position="70"/>
        <end position="122"/>
    </location>
</feature>
<dbReference type="InterPro" id="IPR046349">
    <property type="entry name" value="C1-like_sf"/>
</dbReference>
<feature type="domain" description="DC1" evidence="3">
    <location>
        <begin position="133"/>
        <end position="188"/>
    </location>
</feature>